<accession>X1THZ6</accession>
<evidence type="ECO:0000313" key="1">
    <source>
        <dbReference type="EMBL" id="GAJ04943.1"/>
    </source>
</evidence>
<reference evidence="1" key="1">
    <citation type="journal article" date="2014" name="Front. Microbiol.">
        <title>High frequency of phylogenetically diverse reductive dehalogenase-homologous genes in deep subseafloor sedimentary metagenomes.</title>
        <authorList>
            <person name="Kawai M."/>
            <person name="Futagami T."/>
            <person name="Toyoda A."/>
            <person name="Takaki Y."/>
            <person name="Nishi S."/>
            <person name="Hori S."/>
            <person name="Arai W."/>
            <person name="Tsubouchi T."/>
            <person name="Morono Y."/>
            <person name="Uchiyama I."/>
            <person name="Ito T."/>
            <person name="Fujiyama A."/>
            <person name="Inagaki F."/>
            <person name="Takami H."/>
        </authorList>
    </citation>
    <scope>NUCLEOTIDE SEQUENCE</scope>
    <source>
        <strain evidence="1">Expedition CK06-06</strain>
    </source>
</reference>
<dbReference type="EMBL" id="BARW01025106">
    <property type="protein sequence ID" value="GAJ04943.1"/>
    <property type="molecule type" value="Genomic_DNA"/>
</dbReference>
<proteinExistence type="predicted"/>
<protein>
    <submittedName>
        <fullName evidence="1">Uncharacterized protein</fullName>
    </submittedName>
</protein>
<dbReference type="AlphaFoldDB" id="X1THZ6"/>
<name>X1THZ6_9ZZZZ</name>
<comment type="caution">
    <text evidence="1">The sequence shown here is derived from an EMBL/GenBank/DDBJ whole genome shotgun (WGS) entry which is preliminary data.</text>
</comment>
<sequence>MSLGLEGGIFTDLATTAWGVAAQLEGTFGDDDDIT</sequence>
<gene>
    <name evidence="1" type="ORF">S12H4_41236</name>
</gene>
<organism evidence="1">
    <name type="scientific">marine sediment metagenome</name>
    <dbReference type="NCBI Taxonomy" id="412755"/>
    <lineage>
        <taxon>unclassified sequences</taxon>
        <taxon>metagenomes</taxon>
        <taxon>ecological metagenomes</taxon>
    </lineage>
</organism>
<feature type="non-terminal residue" evidence="1">
    <location>
        <position position="35"/>
    </location>
</feature>